<proteinExistence type="predicted"/>
<dbReference type="AlphaFoldDB" id="A0A1M7UWX2"/>
<dbReference type="Proteomes" id="UP000184096">
    <property type="component" value="Chromosome I"/>
</dbReference>
<keyword evidence="2" id="KW-1185">Reference proteome</keyword>
<dbReference type="RefSeq" id="WP_172806139.1">
    <property type="nucleotide sequence ID" value="NZ_LT670849.1"/>
</dbReference>
<reference evidence="2" key="1">
    <citation type="submission" date="2016-11" db="EMBL/GenBank/DDBJ databases">
        <authorList>
            <person name="Varghese N."/>
            <person name="Submissions S."/>
        </authorList>
    </citation>
    <scope>NUCLEOTIDE SEQUENCE [LARGE SCALE GENOMIC DNA]</scope>
    <source>
        <strain evidence="2">GAS401</strain>
    </source>
</reference>
<evidence type="ECO:0000313" key="2">
    <source>
        <dbReference type="Proteomes" id="UP000184096"/>
    </source>
</evidence>
<organism evidence="1 2">
    <name type="scientific">Bradyrhizobium erythrophlei</name>
    <dbReference type="NCBI Taxonomy" id="1437360"/>
    <lineage>
        <taxon>Bacteria</taxon>
        <taxon>Pseudomonadati</taxon>
        <taxon>Pseudomonadota</taxon>
        <taxon>Alphaproteobacteria</taxon>
        <taxon>Hyphomicrobiales</taxon>
        <taxon>Nitrobacteraceae</taxon>
        <taxon>Bradyrhizobium</taxon>
    </lineage>
</organism>
<name>A0A1M7UWX2_9BRAD</name>
<accession>A0A1M7UWX2</accession>
<evidence type="ECO:0000313" key="1">
    <source>
        <dbReference type="EMBL" id="SHN87483.1"/>
    </source>
</evidence>
<dbReference type="EMBL" id="LT670849">
    <property type="protein sequence ID" value="SHN87483.1"/>
    <property type="molecule type" value="Genomic_DNA"/>
</dbReference>
<gene>
    <name evidence="1" type="ORF">SAMN05444170_7203</name>
</gene>
<sequence length="58" mass="6115">MASPKNDLDELADMISAAIEKARQLKMHTSAYILSMALAEVSKAAKAAPNRPNGGKTS</sequence>
<protein>
    <submittedName>
        <fullName evidence="1">Uncharacterized protein</fullName>
    </submittedName>
</protein>